<dbReference type="GO" id="GO:0005886">
    <property type="term" value="C:plasma membrane"/>
    <property type="evidence" value="ECO:0007669"/>
    <property type="project" value="TreeGrafter"/>
</dbReference>
<reference evidence="9" key="1">
    <citation type="submission" date="2020-04" db="EMBL/GenBank/DDBJ databases">
        <title>Draft genome resource of the tomato pathogen Pseudocercospora fuligena.</title>
        <authorList>
            <person name="Zaccaron A."/>
        </authorList>
    </citation>
    <scope>NUCLEOTIDE SEQUENCE</scope>
    <source>
        <strain evidence="9">PF001</strain>
    </source>
</reference>
<evidence type="ECO:0000256" key="1">
    <source>
        <dbReference type="ARBA" id="ARBA00004141"/>
    </source>
</evidence>
<organism evidence="9 10">
    <name type="scientific">Pseudocercospora fuligena</name>
    <dbReference type="NCBI Taxonomy" id="685502"/>
    <lineage>
        <taxon>Eukaryota</taxon>
        <taxon>Fungi</taxon>
        <taxon>Dikarya</taxon>
        <taxon>Ascomycota</taxon>
        <taxon>Pezizomycotina</taxon>
        <taxon>Dothideomycetes</taxon>
        <taxon>Dothideomycetidae</taxon>
        <taxon>Mycosphaerellales</taxon>
        <taxon>Mycosphaerellaceae</taxon>
        <taxon>Pseudocercospora</taxon>
    </lineage>
</organism>
<protein>
    <submittedName>
        <fullName evidence="9">Putative transporter C3H1.06c</fullName>
    </submittedName>
</protein>
<feature type="transmembrane region" description="Helical" evidence="7">
    <location>
        <begin position="100"/>
        <end position="123"/>
    </location>
</feature>
<keyword evidence="3 7" id="KW-0812">Transmembrane</keyword>
<keyword evidence="4 7" id="KW-1133">Transmembrane helix</keyword>
<dbReference type="InterPro" id="IPR005829">
    <property type="entry name" value="Sugar_transporter_CS"/>
</dbReference>
<dbReference type="PROSITE" id="PS00216">
    <property type="entry name" value="SUGAR_TRANSPORT_1"/>
    <property type="match status" value="1"/>
</dbReference>
<evidence type="ECO:0000256" key="5">
    <source>
        <dbReference type="ARBA" id="ARBA00023136"/>
    </source>
</evidence>
<feature type="region of interest" description="Disordered" evidence="6">
    <location>
        <begin position="1"/>
        <end position="49"/>
    </location>
</feature>
<dbReference type="SUPFAM" id="SSF103473">
    <property type="entry name" value="MFS general substrate transporter"/>
    <property type="match status" value="1"/>
</dbReference>
<evidence type="ECO:0000256" key="2">
    <source>
        <dbReference type="ARBA" id="ARBA00022448"/>
    </source>
</evidence>
<sequence length="584" mass="64472">MSQEKSLNISSDPEKIPPSESPHSAFEHEDISKTGLSSERTLDSPEEHDGDAGVFPKMCWKLFGSLSAMSFLWVGSQIGLFIFGSAIVPIYAEIGGADGTFLWMIIGYLIPNSALCPFVGALSDMFGRKYVAAVGQILLIAGPAVVSTSHSMTQAIPGMVISGLGAGLNEMISLAGTSELVPIKKRSFYVSMIIFTISPFIPSPMWAQLIVRAKNWRYTGFLVGGYNLVGLILVIFCYFPPPRPHKRSAMEIMKTVDYWGGILSTLGVTLFMMGMQFGAYQYAWSSAHVLVPFMLGVLVIAAFFVWEIKYAPYPMIPKAVFSKDKRSMIMILLITFFSGGNFFVMLLFWPTQVYNVYGNDPIQIGIRTLPIGTGIIFGAAFNLLLFGLFKGRTTYLMVFWTAVMTVFTACISLADRHNLNPEIYAILTIANVGVGAVIFPASIMAQIYCPTEFIGTITAISLAVRYIGGAIGFTAYYNVFYHKFKDEYAIPAGVKIVLAGITEDYDTLYDLITYAAQSEYHALANMIRDSPLVTMKGQAVYDDIIFHVQEAFVLAYRWPYWISVAFGGACFLCALGLRDIRRVM</sequence>
<feature type="transmembrane region" description="Helical" evidence="7">
    <location>
        <begin position="259"/>
        <end position="283"/>
    </location>
</feature>
<keyword evidence="2" id="KW-0813">Transport</keyword>
<dbReference type="InterPro" id="IPR010573">
    <property type="entry name" value="MFS_Str1/Tri12-like"/>
</dbReference>
<feature type="transmembrane region" description="Helical" evidence="7">
    <location>
        <begin position="329"/>
        <end position="349"/>
    </location>
</feature>
<accession>A0A8H6RWF1</accession>
<feature type="transmembrane region" description="Helical" evidence="7">
    <location>
        <begin position="130"/>
        <end position="149"/>
    </location>
</feature>
<dbReference type="AlphaFoldDB" id="A0A8H6RWF1"/>
<feature type="transmembrane region" description="Helical" evidence="7">
    <location>
        <begin position="453"/>
        <end position="477"/>
    </location>
</feature>
<dbReference type="GO" id="GO:0022857">
    <property type="term" value="F:transmembrane transporter activity"/>
    <property type="evidence" value="ECO:0007669"/>
    <property type="project" value="InterPro"/>
</dbReference>
<gene>
    <name evidence="9" type="ORF">HII31_00513</name>
</gene>
<proteinExistence type="predicted"/>
<dbReference type="PANTHER" id="PTHR23501">
    <property type="entry name" value="MAJOR FACILITATOR SUPERFAMILY"/>
    <property type="match status" value="1"/>
</dbReference>
<dbReference type="Proteomes" id="UP000660729">
    <property type="component" value="Unassembled WGS sequence"/>
</dbReference>
<dbReference type="InterPro" id="IPR020846">
    <property type="entry name" value="MFS_dom"/>
</dbReference>
<evidence type="ECO:0000256" key="6">
    <source>
        <dbReference type="SAM" id="MobiDB-lite"/>
    </source>
</evidence>
<dbReference type="InterPro" id="IPR036259">
    <property type="entry name" value="MFS_trans_sf"/>
</dbReference>
<dbReference type="OrthoDB" id="4161376at2759"/>
<feature type="compositionally biased region" description="Basic and acidic residues" evidence="6">
    <location>
        <begin position="40"/>
        <end position="49"/>
    </location>
</feature>
<feature type="transmembrane region" description="Helical" evidence="7">
    <location>
        <begin position="558"/>
        <end position="577"/>
    </location>
</feature>
<feature type="compositionally biased region" description="Polar residues" evidence="6">
    <location>
        <begin position="1"/>
        <end position="11"/>
    </location>
</feature>
<feature type="transmembrane region" description="Helical" evidence="7">
    <location>
        <begin position="396"/>
        <end position="417"/>
    </location>
</feature>
<evidence type="ECO:0000313" key="10">
    <source>
        <dbReference type="Proteomes" id="UP000660729"/>
    </source>
</evidence>
<dbReference type="Pfam" id="PF06609">
    <property type="entry name" value="TRI12"/>
    <property type="match status" value="1"/>
</dbReference>
<comment type="subcellular location">
    <subcellularLocation>
        <location evidence="1">Membrane</location>
        <topology evidence="1">Multi-pass membrane protein</topology>
    </subcellularLocation>
</comment>
<name>A0A8H6RWF1_9PEZI</name>
<keyword evidence="10" id="KW-1185">Reference proteome</keyword>
<dbReference type="PROSITE" id="PS50850">
    <property type="entry name" value="MFS"/>
    <property type="match status" value="1"/>
</dbReference>
<evidence type="ECO:0000256" key="7">
    <source>
        <dbReference type="SAM" id="Phobius"/>
    </source>
</evidence>
<feature type="transmembrane region" description="Helical" evidence="7">
    <location>
        <begin position="369"/>
        <end position="389"/>
    </location>
</feature>
<dbReference type="PANTHER" id="PTHR23501:SF109">
    <property type="entry name" value="MAJOR FACILITATOR SUPERFAMILY (MFS) PROFILE DOMAIN-CONTAINING PROTEIN-RELATED"/>
    <property type="match status" value="1"/>
</dbReference>
<feature type="transmembrane region" description="Helical" evidence="7">
    <location>
        <begin position="155"/>
        <end position="176"/>
    </location>
</feature>
<dbReference type="EMBL" id="JABCIY010000003">
    <property type="protein sequence ID" value="KAF7198157.1"/>
    <property type="molecule type" value="Genomic_DNA"/>
</dbReference>
<evidence type="ECO:0000256" key="3">
    <source>
        <dbReference type="ARBA" id="ARBA00022692"/>
    </source>
</evidence>
<evidence type="ECO:0000313" key="9">
    <source>
        <dbReference type="EMBL" id="KAF7198157.1"/>
    </source>
</evidence>
<evidence type="ECO:0000256" key="4">
    <source>
        <dbReference type="ARBA" id="ARBA00022989"/>
    </source>
</evidence>
<evidence type="ECO:0000259" key="8">
    <source>
        <dbReference type="PROSITE" id="PS50850"/>
    </source>
</evidence>
<feature type="transmembrane region" description="Helical" evidence="7">
    <location>
        <begin position="218"/>
        <end position="239"/>
    </location>
</feature>
<dbReference type="Gene3D" id="1.20.1250.20">
    <property type="entry name" value="MFS general substrate transporter like domains"/>
    <property type="match status" value="2"/>
</dbReference>
<keyword evidence="5 7" id="KW-0472">Membrane</keyword>
<feature type="transmembrane region" description="Helical" evidence="7">
    <location>
        <begin position="188"/>
        <end position="206"/>
    </location>
</feature>
<feature type="domain" description="Major facilitator superfamily (MFS) profile" evidence="8">
    <location>
        <begin position="63"/>
        <end position="518"/>
    </location>
</feature>
<feature type="transmembrane region" description="Helical" evidence="7">
    <location>
        <begin position="289"/>
        <end position="308"/>
    </location>
</feature>
<comment type="caution">
    <text evidence="9">The sequence shown here is derived from an EMBL/GenBank/DDBJ whole genome shotgun (WGS) entry which is preliminary data.</text>
</comment>
<feature type="transmembrane region" description="Helical" evidence="7">
    <location>
        <begin position="71"/>
        <end position="94"/>
    </location>
</feature>
<feature type="transmembrane region" description="Helical" evidence="7">
    <location>
        <begin position="423"/>
        <end position="441"/>
    </location>
</feature>